<comment type="caution">
    <text evidence="1">The sequence shown here is derived from an EMBL/GenBank/DDBJ whole genome shotgun (WGS) entry which is preliminary data.</text>
</comment>
<name>A0AAV9Z5K0_9AGAR</name>
<evidence type="ECO:0000313" key="1">
    <source>
        <dbReference type="EMBL" id="KAK6971920.1"/>
    </source>
</evidence>
<protein>
    <recommendedName>
        <fullName evidence="3">MHC class I antigen</fullName>
    </recommendedName>
</protein>
<accession>A0AAV9Z5K0</accession>
<gene>
    <name evidence="1" type="ORF">R3P38DRAFT_3140049</name>
</gene>
<feature type="non-terminal residue" evidence="1">
    <location>
        <position position="1"/>
    </location>
</feature>
<dbReference type="AlphaFoldDB" id="A0AAV9Z5K0"/>
<evidence type="ECO:0008006" key="3">
    <source>
        <dbReference type="Google" id="ProtNLM"/>
    </source>
</evidence>
<proteinExistence type="predicted"/>
<keyword evidence="2" id="KW-1185">Reference proteome</keyword>
<reference evidence="1 2" key="1">
    <citation type="journal article" date="2024" name="J Genomics">
        <title>Draft genome sequencing and assembly of Favolaschia claudopus CIRM-BRFM 2984 isolated from oak limbs.</title>
        <authorList>
            <person name="Navarro D."/>
            <person name="Drula E."/>
            <person name="Chaduli D."/>
            <person name="Cazenave R."/>
            <person name="Ahrendt S."/>
            <person name="Wang J."/>
            <person name="Lipzen A."/>
            <person name="Daum C."/>
            <person name="Barry K."/>
            <person name="Grigoriev I.V."/>
            <person name="Favel A."/>
            <person name="Rosso M.N."/>
            <person name="Martin F."/>
        </authorList>
    </citation>
    <scope>NUCLEOTIDE SEQUENCE [LARGE SCALE GENOMIC DNA]</scope>
    <source>
        <strain evidence="1 2">CIRM-BRFM 2984</strain>
    </source>
</reference>
<feature type="non-terminal residue" evidence="1">
    <location>
        <position position="53"/>
    </location>
</feature>
<dbReference type="EMBL" id="JAWWNJ010000201">
    <property type="protein sequence ID" value="KAK6971920.1"/>
    <property type="molecule type" value="Genomic_DNA"/>
</dbReference>
<sequence>GVAAYQRLDSRWDAKSEEFDPERWLDGRVRQGEAIGHMLIYSASSPVRTPVWG</sequence>
<dbReference type="Proteomes" id="UP001362999">
    <property type="component" value="Unassembled WGS sequence"/>
</dbReference>
<organism evidence="1 2">
    <name type="scientific">Favolaschia claudopus</name>
    <dbReference type="NCBI Taxonomy" id="2862362"/>
    <lineage>
        <taxon>Eukaryota</taxon>
        <taxon>Fungi</taxon>
        <taxon>Dikarya</taxon>
        <taxon>Basidiomycota</taxon>
        <taxon>Agaricomycotina</taxon>
        <taxon>Agaricomycetes</taxon>
        <taxon>Agaricomycetidae</taxon>
        <taxon>Agaricales</taxon>
        <taxon>Marasmiineae</taxon>
        <taxon>Mycenaceae</taxon>
        <taxon>Favolaschia</taxon>
    </lineage>
</organism>
<evidence type="ECO:0000313" key="2">
    <source>
        <dbReference type="Proteomes" id="UP001362999"/>
    </source>
</evidence>